<evidence type="ECO:0000256" key="9">
    <source>
        <dbReference type="ARBA" id="ARBA00023136"/>
    </source>
</evidence>
<evidence type="ECO:0000256" key="2">
    <source>
        <dbReference type="ARBA" id="ARBA00022448"/>
    </source>
</evidence>
<dbReference type="InterPro" id="IPR008972">
    <property type="entry name" value="Cupredoxin"/>
</dbReference>
<keyword evidence="11" id="KW-0325">Glycoprotein</keyword>
<evidence type="ECO:0000313" key="15">
    <source>
        <dbReference type="Proteomes" id="UP000298652"/>
    </source>
</evidence>
<dbReference type="AlphaFoldDB" id="A0A4U6SSP3"/>
<dbReference type="PROSITE" id="PS51485">
    <property type="entry name" value="PHYTOCYANIN"/>
    <property type="match status" value="1"/>
</dbReference>
<dbReference type="SUPFAM" id="SSF49503">
    <property type="entry name" value="Cupredoxins"/>
    <property type="match status" value="1"/>
</dbReference>
<feature type="chain" id="PRO_5020888462" description="Phytocyanin domain-containing protein" evidence="12">
    <location>
        <begin position="26"/>
        <end position="167"/>
    </location>
</feature>
<dbReference type="EMBL" id="CM016560">
    <property type="protein sequence ID" value="TKV90903.1"/>
    <property type="molecule type" value="Genomic_DNA"/>
</dbReference>
<evidence type="ECO:0000256" key="5">
    <source>
        <dbReference type="ARBA" id="ARBA00022729"/>
    </source>
</evidence>
<name>A0A4U6SSP3_SETVI</name>
<keyword evidence="2" id="KW-0813">Transport</keyword>
<keyword evidence="7" id="KW-1133">Transmembrane helix</keyword>
<proteinExistence type="predicted"/>
<comment type="subcellular location">
    <subcellularLocation>
        <location evidence="1">Membrane</location>
        <topology evidence="1">Single-pass type I membrane protein</topology>
    </subcellularLocation>
</comment>
<dbReference type="Proteomes" id="UP000298652">
    <property type="component" value="Chromosome 9"/>
</dbReference>
<dbReference type="Gramene" id="TKV90903">
    <property type="protein sequence ID" value="TKV90903"/>
    <property type="gene ID" value="SEVIR_9G059000v2"/>
</dbReference>
<dbReference type="GO" id="GO:0005886">
    <property type="term" value="C:plasma membrane"/>
    <property type="evidence" value="ECO:0007669"/>
    <property type="project" value="TreeGrafter"/>
</dbReference>
<dbReference type="Gene3D" id="2.60.40.420">
    <property type="entry name" value="Cupredoxins - blue copper proteins"/>
    <property type="match status" value="1"/>
</dbReference>
<dbReference type="OMA" id="AVGSHCV"/>
<gene>
    <name evidence="14" type="ORF">SEVIR_9G059000v2</name>
</gene>
<dbReference type="PANTHER" id="PTHR33021">
    <property type="entry name" value="BLUE COPPER PROTEIN"/>
    <property type="match status" value="1"/>
</dbReference>
<evidence type="ECO:0000259" key="13">
    <source>
        <dbReference type="PROSITE" id="PS51485"/>
    </source>
</evidence>
<dbReference type="GO" id="GO:0009055">
    <property type="term" value="F:electron transfer activity"/>
    <property type="evidence" value="ECO:0007669"/>
    <property type="project" value="InterPro"/>
</dbReference>
<sequence length="167" mass="17560">MASKKMLVLVAAALAVAFLPAFAAATDHWVGDDKGWALRFNYSAWAETKQFKVGDTLVFKYSEPSHTVVEVNGADFAACNIPEDSKVMTTGQDQVTLGAAGRRWFVCSVGAHCKNGMKVKIQVLAADEAATAEVPSTAPPPPSSPAAKVQARLAQAVLAVIAAVLVF</sequence>
<evidence type="ECO:0000256" key="1">
    <source>
        <dbReference type="ARBA" id="ARBA00004479"/>
    </source>
</evidence>
<accession>A0A4U6SSP3</accession>
<evidence type="ECO:0000256" key="12">
    <source>
        <dbReference type="SAM" id="SignalP"/>
    </source>
</evidence>
<keyword evidence="10" id="KW-1015">Disulfide bond</keyword>
<evidence type="ECO:0000313" key="14">
    <source>
        <dbReference type="EMBL" id="TKV90903.1"/>
    </source>
</evidence>
<evidence type="ECO:0000256" key="3">
    <source>
        <dbReference type="ARBA" id="ARBA00022692"/>
    </source>
</evidence>
<dbReference type="InterPro" id="IPR039391">
    <property type="entry name" value="Phytocyanin-like"/>
</dbReference>
<dbReference type="CDD" id="cd04216">
    <property type="entry name" value="Phytocyanin"/>
    <property type="match status" value="1"/>
</dbReference>
<evidence type="ECO:0000256" key="6">
    <source>
        <dbReference type="ARBA" id="ARBA00022982"/>
    </source>
</evidence>
<dbReference type="InterPro" id="IPR003245">
    <property type="entry name" value="Phytocyanin_dom"/>
</dbReference>
<dbReference type="GO" id="GO:0046872">
    <property type="term" value="F:metal ion binding"/>
    <property type="evidence" value="ECO:0007669"/>
    <property type="project" value="UniProtKB-KW"/>
</dbReference>
<keyword evidence="4" id="KW-0479">Metal-binding</keyword>
<keyword evidence="5 12" id="KW-0732">Signal</keyword>
<evidence type="ECO:0000256" key="11">
    <source>
        <dbReference type="ARBA" id="ARBA00023180"/>
    </source>
</evidence>
<dbReference type="Pfam" id="PF02298">
    <property type="entry name" value="Cu_bind_like"/>
    <property type="match status" value="1"/>
</dbReference>
<feature type="domain" description="Phytocyanin" evidence="13">
    <location>
        <begin position="26"/>
        <end position="125"/>
    </location>
</feature>
<organism evidence="14 15">
    <name type="scientific">Setaria viridis</name>
    <name type="common">Green bristlegrass</name>
    <name type="synonym">Setaria italica subsp. viridis</name>
    <dbReference type="NCBI Taxonomy" id="4556"/>
    <lineage>
        <taxon>Eukaryota</taxon>
        <taxon>Viridiplantae</taxon>
        <taxon>Streptophyta</taxon>
        <taxon>Embryophyta</taxon>
        <taxon>Tracheophyta</taxon>
        <taxon>Spermatophyta</taxon>
        <taxon>Magnoliopsida</taxon>
        <taxon>Liliopsida</taxon>
        <taxon>Poales</taxon>
        <taxon>Poaceae</taxon>
        <taxon>PACMAD clade</taxon>
        <taxon>Panicoideae</taxon>
        <taxon>Panicodae</taxon>
        <taxon>Paniceae</taxon>
        <taxon>Cenchrinae</taxon>
        <taxon>Setaria</taxon>
    </lineage>
</organism>
<dbReference type="GO" id="GO:0009610">
    <property type="term" value="P:response to symbiotic fungus"/>
    <property type="evidence" value="ECO:0007669"/>
    <property type="project" value="UniProtKB-ARBA"/>
</dbReference>
<evidence type="ECO:0000256" key="8">
    <source>
        <dbReference type="ARBA" id="ARBA00023008"/>
    </source>
</evidence>
<keyword evidence="15" id="KW-1185">Reference proteome</keyword>
<evidence type="ECO:0000256" key="10">
    <source>
        <dbReference type="ARBA" id="ARBA00023157"/>
    </source>
</evidence>
<protein>
    <recommendedName>
        <fullName evidence="13">Phytocyanin domain-containing protein</fullName>
    </recommendedName>
</protein>
<dbReference type="PANTHER" id="PTHR33021:SF441">
    <property type="entry name" value="OS03G0791366 PROTEIN"/>
    <property type="match status" value="1"/>
</dbReference>
<evidence type="ECO:0000256" key="7">
    <source>
        <dbReference type="ARBA" id="ARBA00022989"/>
    </source>
</evidence>
<dbReference type="FunFam" id="2.60.40.420:FF:000067">
    <property type="entry name" value="Cupredoxin superfamily protein"/>
    <property type="match status" value="1"/>
</dbReference>
<keyword evidence="6" id="KW-0249">Electron transport</keyword>
<feature type="signal peptide" evidence="12">
    <location>
        <begin position="1"/>
        <end position="25"/>
    </location>
</feature>
<reference evidence="14" key="1">
    <citation type="submission" date="2019-03" db="EMBL/GenBank/DDBJ databases">
        <title>WGS assembly of Setaria viridis.</title>
        <authorList>
            <person name="Huang P."/>
            <person name="Jenkins J."/>
            <person name="Grimwood J."/>
            <person name="Barry K."/>
            <person name="Healey A."/>
            <person name="Mamidi S."/>
            <person name="Sreedasyam A."/>
            <person name="Shu S."/>
            <person name="Feldman M."/>
            <person name="Wu J."/>
            <person name="Yu Y."/>
            <person name="Chen C."/>
            <person name="Johnson J."/>
            <person name="Rokhsar D."/>
            <person name="Baxter I."/>
            <person name="Schmutz J."/>
            <person name="Brutnell T."/>
            <person name="Kellogg E."/>
        </authorList>
    </citation>
    <scope>NUCLEOTIDE SEQUENCE [LARGE SCALE GENOMIC DNA]</scope>
</reference>
<evidence type="ECO:0000256" key="4">
    <source>
        <dbReference type="ARBA" id="ARBA00022723"/>
    </source>
</evidence>
<keyword evidence="9" id="KW-0472">Membrane</keyword>
<keyword evidence="3" id="KW-0812">Transmembrane</keyword>
<keyword evidence="8" id="KW-0186">Copper</keyword>